<evidence type="ECO:0000256" key="1">
    <source>
        <dbReference type="SAM" id="MobiDB-lite"/>
    </source>
</evidence>
<feature type="domain" description="CCHC-type" evidence="2">
    <location>
        <begin position="260"/>
        <end position="276"/>
    </location>
</feature>
<dbReference type="EMBL" id="RWGY01000080">
    <property type="protein sequence ID" value="TVU04267.1"/>
    <property type="molecule type" value="Genomic_DNA"/>
</dbReference>
<gene>
    <name evidence="3" type="ORF">EJB05_50163</name>
</gene>
<feature type="compositionally biased region" description="Low complexity" evidence="1">
    <location>
        <begin position="760"/>
        <end position="782"/>
    </location>
</feature>
<dbReference type="GO" id="GO:0003676">
    <property type="term" value="F:nucleic acid binding"/>
    <property type="evidence" value="ECO:0007669"/>
    <property type="project" value="InterPro"/>
</dbReference>
<proteinExistence type="predicted"/>
<protein>
    <recommendedName>
        <fullName evidence="2">CCHC-type domain-containing protein</fullName>
    </recommendedName>
</protein>
<dbReference type="SMART" id="SM00343">
    <property type="entry name" value="ZnF_C2HC"/>
    <property type="match status" value="2"/>
</dbReference>
<evidence type="ECO:0000313" key="3">
    <source>
        <dbReference type="EMBL" id="TVU04267.1"/>
    </source>
</evidence>
<keyword evidence="4" id="KW-1185">Reference proteome</keyword>
<feature type="domain" description="CCHC-type" evidence="2">
    <location>
        <begin position="279"/>
        <end position="295"/>
    </location>
</feature>
<dbReference type="GO" id="GO:0008270">
    <property type="term" value="F:zinc ion binding"/>
    <property type="evidence" value="ECO:0007669"/>
    <property type="project" value="InterPro"/>
</dbReference>
<feature type="compositionally biased region" description="Polar residues" evidence="1">
    <location>
        <begin position="646"/>
        <end position="656"/>
    </location>
</feature>
<dbReference type="OrthoDB" id="7477923at2759"/>
<feature type="region of interest" description="Disordered" evidence="1">
    <location>
        <begin position="646"/>
        <end position="670"/>
    </location>
</feature>
<evidence type="ECO:0000313" key="4">
    <source>
        <dbReference type="Proteomes" id="UP000324897"/>
    </source>
</evidence>
<dbReference type="SUPFAM" id="SSF57756">
    <property type="entry name" value="Retrovirus zinc finger-like domains"/>
    <property type="match status" value="1"/>
</dbReference>
<dbReference type="InterPro" id="IPR056018">
    <property type="entry name" value="DUF7597"/>
</dbReference>
<dbReference type="InterPro" id="IPR036875">
    <property type="entry name" value="Znf_CCHC_sf"/>
</dbReference>
<feature type="region of interest" description="Disordered" evidence="1">
    <location>
        <begin position="760"/>
        <end position="797"/>
    </location>
</feature>
<dbReference type="AlphaFoldDB" id="A0A5J9SZ25"/>
<comment type="caution">
    <text evidence="3">The sequence shown here is derived from an EMBL/GenBank/DDBJ whole genome shotgun (WGS) entry which is preliminary data.</text>
</comment>
<dbReference type="InterPro" id="IPR001878">
    <property type="entry name" value="Znf_CCHC"/>
</dbReference>
<dbReference type="Proteomes" id="UP000324897">
    <property type="component" value="Unassembled WGS sequence"/>
</dbReference>
<organism evidence="3 4">
    <name type="scientific">Eragrostis curvula</name>
    <name type="common">weeping love grass</name>
    <dbReference type="NCBI Taxonomy" id="38414"/>
    <lineage>
        <taxon>Eukaryota</taxon>
        <taxon>Viridiplantae</taxon>
        <taxon>Streptophyta</taxon>
        <taxon>Embryophyta</taxon>
        <taxon>Tracheophyta</taxon>
        <taxon>Spermatophyta</taxon>
        <taxon>Magnoliopsida</taxon>
        <taxon>Liliopsida</taxon>
        <taxon>Poales</taxon>
        <taxon>Poaceae</taxon>
        <taxon>PACMAD clade</taxon>
        <taxon>Chloridoideae</taxon>
        <taxon>Eragrostideae</taxon>
        <taxon>Eragrostidinae</taxon>
        <taxon>Eragrostis</taxon>
    </lineage>
</organism>
<dbReference type="PANTHER" id="PTHR33075">
    <property type="entry name" value="OS02G0499800 PROTEIN"/>
    <property type="match status" value="1"/>
</dbReference>
<accession>A0A5J9SZ25</accession>
<evidence type="ECO:0000259" key="2">
    <source>
        <dbReference type="SMART" id="SM00343"/>
    </source>
</evidence>
<name>A0A5J9SZ25_9POAL</name>
<dbReference type="PANTHER" id="PTHR33075:SF7">
    <property type="entry name" value="OS02G0303350 PROTEIN"/>
    <property type="match status" value="1"/>
</dbReference>
<dbReference type="Gene3D" id="4.10.60.10">
    <property type="entry name" value="Zinc finger, CCHC-type"/>
    <property type="match status" value="1"/>
</dbReference>
<reference evidence="3 4" key="1">
    <citation type="journal article" date="2019" name="Sci. Rep.">
        <title>A high-quality genome of Eragrostis curvula grass provides insights into Poaceae evolution and supports new strategies to enhance forage quality.</title>
        <authorList>
            <person name="Carballo J."/>
            <person name="Santos B.A.C.M."/>
            <person name="Zappacosta D."/>
            <person name="Garbus I."/>
            <person name="Selva J.P."/>
            <person name="Gallo C.A."/>
            <person name="Diaz A."/>
            <person name="Albertini E."/>
            <person name="Caccamo M."/>
            <person name="Echenique V."/>
        </authorList>
    </citation>
    <scope>NUCLEOTIDE SEQUENCE [LARGE SCALE GENOMIC DNA]</scope>
    <source>
        <strain evidence="4">cv. Victoria</strain>
        <tissue evidence="3">Leaf</tissue>
    </source>
</reference>
<dbReference type="Pfam" id="PF24530">
    <property type="entry name" value="DUF7597"/>
    <property type="match status" value="1"/>
</dbReference>
<feature type="region of interest" description="Disordered" evidence="1">
    <location>
        <begin position="701"/>
        <end position="733"/>
    </location>
</feature>
<feature type="compositionally biased region" description="Pro residues" evidence="1">
    <location>
        <begin position="597"/>
        <end position="615"/>
    </location>
</feature>
<dbReference type="Gramene" id="TVU04267">
    <property type="protein sequence ID" value="TVU04267"/>
    <property type="gene ID" value="EJB05_50163"/>
</dbReference>
<feature type="compositionally biased region" description="Basic and acidic residues" evidence="1">
    <location>
        <begin position="701"/>
        <end position="716"/>
    </location>
</feature>
<feature type="region of interest" description="Disordered" evidence="1">
    <location>
        <begin position="593"/>
        <end position="620"/>
    </location>
</feature>
<feature type="non-terminal residue" evidence="3">
    <location>
        <position position="1"/>
    </location>
</feature>
<sequence>MAGLSDLDFSPGLDLQRKIADRFGTSVSPSSPSLGFILVASFSRSALRINVDSVGLVLQSCLGGSAADFRVQFLKDWCFRFEVHSKAVGFLINSLRSFSCQLFAIHFTLWGNGGPNWQREFAKWCEQQDQEWTLVTRKRSYAAVVRDQAARVRPPPMKTVFQRLAFPDNYHLNFVEELQQVAVDPKDRQSVFTRIQIPETTAVLSDPSVQAQHGVRQTRRVHQHANSNSNLNGQPVFRDAPVMDSVNSYQEISHNQFNGNCFRCLAWGHTARFCKGQIRCRNCYKYGHVQRVCRARKQGRFIYKRKDIPWPSSQAIAQVDLAASSTAPLTFITAASPACISLPFTSQPVPSPSTDTTFPPLSPDTSAELAARLAAMANNPVDPWPLVPPGFTIINPAVEEDTPQRVFAFLGTAVRRINEAVAIAILDPEVDPIDYPHVSNAIHSFVVNKLRLNVTDVCPSGLGACTITFSSCAAREVAMSKIHRMEPYSLKFIPHDAGRNLRHLPMDRICWLMLVNFPLDCLDETSIATAISSFGNLLNWHASSNKARVVIRVLLNSSARVPHSVVVAVGDEPYARTWSVACYLLREENIQARIDPDPLPPHGRTPHPPPPPPPRWMGNDRQQYRGRAAEGTGSCYRNGSALSGQHWGSENMQEQGGRQHVVPSNPPQQAPANQFAEVVPVEDQVLVAPAEEEAPVADHDVEHGGQENSEAEHESSDIAEIEGPADFPRRRRKRVVPHDTTLLRRSSRLEAINKGFRAGSSAAALAPATTPGKSASSAATTSRRGRKAKPKTDAGTSSEIVLYEGHSLPGVAAAPHLPLETAQAIGANFCRMQPSAVTARALLQSDDDSDAE</sequence>